<feature type="domain" description="Carbohydrate kinase PfkB" evidence="10">
    <location>
        <begin position="7"/>
        <end position="307"/>
    </location>
</feature>
<reference evidence="11 12" key="1">
    <citation type="journal article" date="2014" name="Mol. Plant">
        <title>Chromosome Scale Genome Assembly and Transcriptome Profiling of Nannochloropsis gaditana in Nitrogen Depletion.</title>
        <authorList>
            <person name="Corteggiani Carpinelli E."/>
            <person name="Telatin A."/>
            <person name="Vitulo N."/>
            <person name="Forcato C."/>
            <person name="D'Angelo M."/>
            <person name="Schiavon R."/>
            <person name="Vezzi A."/>
            <person name="Giacometti G.M."/>
            <person name="Morosinotto T."/>
            <person name="Valle G."/>
        </authorList>
    </citation>
    <scope>NUCLEOTIDE SEQUENCE [LARGE SCALE GENOMIC DNA]</scope>
    <source>
        <strain evidence="11 12">B-31</strain>
    </source>
</reference>
<feature type="binding site" evidence="9">
    <location>
        <begin position="229"/>
        <end position="234"/>
    </location>
    <ligand>
        <name>ATP</name>
        <dbReference type="ChEBI" id="CHEBI:30616"/>
    </ligand>
</feature>
<dbReference type="PANTHER" id="PTHR10584:SF166">
    <property type="entry name" value="RIBOKINASE"/>
    <property type="match status" value="1"/>
</dbReference>
<keyword evidence="8 9" id="KW-0119">Carbohydrate metabolism</keyword>
<comment type="caution">
    <text evidence="11">The sequence shown here is derived from an EMBL/GenBank/DDBJ whole genome shotgun (WGS) entry which is preliminary data.</text>
</comment>
<dbReference type="InterPro" id="IPR002139">
    <property type="entry name" value="Ribo/fructo_kinase"/>
</dbReference>
<keyword evidence="3 9" id="KW-0547">Nucleotide-binding</keyword>
<feature type="binding site" evidence="9">
    <location>
        <position position="147"/>
    </location>
    <ligand>
        <name>substrate</name>
    </ligand>
</feature>
<dbReference type="EMBL" id="AZIL01000936">
    <property type="protein sequence ID" value="EWM25391.1"/>
    <property type="molecule type" value="Genomic_DNA"/>
</dbReference>
<feature type="binding site" evidence="9">
    <location>
        <position position="266"/>
    </location>
    <ligand>
        <name>substrate</name>
    </ligand>
</feature>
<sequence>MDSKIQKSIVCVGSLNVDLFCYLHDKFPEPGRTLQGSHSATCCGGKGGNQAVMAARLGAPTSMVGMVGRDVFGNTLREALIHDGVSIKPLREAADGTSTGTAQILVNGRGENMIIITAGANGKLTPTDVQAAESDIAAAAVVMVQLEVPLEATREALRLARAHEVFSILNPAPAPRGGLDQELLSLASLVCPNETELAVLTQKPAKTLSEIEAAAHRLRGMGAARVLVTLGERGTLLVTEKDGEDHVLLTPSPKVEMVVDTSGAGDCFIGSLAAYLSSGMALPQAVSNACELASISVGKAGTQISYPYKHELPERLQLLHGL</sequence>
<comment type="subcellular location">
    <subcellularLocation>
        <location evidence="9">Cytoplasm</location>
    </subcellularLocation>
    <subcellularLocation>
        <location evidence="9">Nucleus</location>
    </subcellularLocation>
</comment>
<dbReference type="NCBIfam" id="TIGR02152">
    <property type="entry name" value="D_ribokin_bact"/>
    <property type="match status" value="1"/>
</dbReference>
<dbReference type="GO" id="GO:0005634">
    <property type="term" value="C:nucleus"/>
    <property type="evidence" value="ECO:0007669"/>
    <property type="project" value="UniProtKB-SubCell"/>
</dbReference>
<dbReference type="InterPro" id="IPR029056">
    <property type="entry name" value="Ribokinase-like"/>
</dbReference>
<keyword evidence="6 9" id="KW-0460">Magnesium</keyword>
<evidence type="ECO:0000256" key="7">
    <source>
        <dbReference type="ARBA" id="ARBA00022958"/>
    </source>
</evidence>
<dbReference type="GO" id="GO:0005524">
    <property type="term" value="F:ATP binding"/>
    <property type="evidence" value="ECO:0007669"/>
    <property type="project" value="UniProtKB-UniRule"/>
</dbReference>
<dbReference type="OrthoDB" id="415590at2759"/>
<keyword evidence="2 9" id="KW-0479">Metal-binding</keyword>
<dbReference type="Pfam" id="PF00294">
    <property type="entry name" value="PfkB"/>
    <property type="match status" value="1"/>
</dbReference>
<dbReference type="SUPFAM" id="SSF53613">
    <property type="entry name" value="Ribokinase-like"/>
    <property type="match status" value="1"/>
</dbReference>
<evidence type="ECO:0000256" key="8">
    <source>
        <dbReference type="ARBA" id="ARBA00023277"/>
    </source>
</evidence>
<feature type="binding site" evidence="9">
    <location>
        <position position="299"/>
    </location>
    <ligand>
        <name>K(+)</name>
        <dbReference type="ChEBI" id="CHEBI:29103"/>
    </ligand>
</feature>
<dbReference type="EC" id="2.7.1.15" evidence="9"/>
<dbReference type="Proteomes" id="UP000019335">
    <property type="component" value="Chromosome 11"/>
</dbReference>
<evidence type="ECO:0000256" key="3">
    <source>
        <dbReference type="ARBA" id="ARBA00022741"/>
    </source>
</evidence>
<evidence type="ECO:0000256" key="6">
    <source>
        <dbReference type="ARBA" id="ARBA00022842"/>
    </source>
</evidence>
<feature type="binding site" evidence="9">
    <location>
        <position position="262"/>
    </location>
    <ligand>
        <name>K(+)</name>
        <dbReference type="ChEBI" id="CHEBI:29103"/>
    </ligand>
</feature>
<dbReference type="Gene3D" id="3.40.1190.20">
    <property type="match status" value="1"/>
</dbReference>
<protein>
    <recommendedName>
        <fullName evidence="9">Ribokinase</fullName>
        <shortName evidence="9">RK</shortName>
        <ecNumber evidence="9">2.7.1.15</ecNumber>
    </recommendedName>
</protein>
<keyword evidence="4 9" id="KW-0418">Kinase</keyword>
<dbReference type="GO" id="GO:0004747">
    <property type="term" value="F:ribokinase activity"/>
    <property type="evidence" value="ECO:0007669"/>
    <property type="project" value="UniProtKB-UniRule"/>
</dbReference>
<feature type="active site" description="Proton acceptor" evidence="9">
    <location>
        <position position="266"/>
    </location>
</feature>
<proteinExistence type="inferred from homology"/>
<keyword evidence="9" id="KW-0963">Cytoplasm</keyword>
<feature type="binding site" evidence="9">
    <location>
        <position position="301"/>
    </location>
    <ligand>
        <name>K(+)</name>
        <dbReference type="ChEBI" id="CHEBI:29103"/>
    </ligand>
</feature>
<dbReference type="AlphaFoldDB" id="W7TXK5"/>
<keyword evidence="12" id="KW-1185">Reference proteome</keyword>
<comment type="catalytic activity">
    <reaction evidence="9">
        <text>D-ribose + ATP = D-ribose 5-phosphate + ADP + H(+)</text>
        <dbReference type="Rhea" id="RHEA:13697"/>
        <dbReference type="ChEBI" id="CHEBI:15378"/>
        <dbReference type="ChEBI" id="CHEBI:30616"/>
        <dbReference type="ChEBI" id="CHEBI:47013"/>
        <dbReference type="ChEBI" id="CHEBI:78346"/>
        <dbReference type="ChEBI" id="CHEBI:456216"/>
        <dbReference type="EC" id="2.7.1.15"/>
    </reaction>
</comment>
<feature type="binding site" evidence="9">
    <location>
        <begin position="45"/>
        <end position="49"/>
    </location>
    <ligand>
        <name>substrate</name>
    </ligand>
</feature>
<evidence type="ECO:0000256" key="2">
    <source>
        <dbReference type="ARBA" id="ARBA00022723"/>
    </source>
</evidence>
<evidence type="ECO:0000256" key="1">
    <source>
        <dbReference type="ARBA" id="ARBA00022679"/>
    </source>
</evidence>
<evidence type="ECO:0000313" key="12">
    <source>
        <dbReference type="Proteomes" id="UP000019335"/>
    </source>
</evidence>
<evidence type="ECO:0000256" key="4">
    <source>
        <dbReference type="ARBA" id="ARBA00022777"/>
    </source>
</evidence>
<comment type="function">
    <text evidence="9">Catalyzes the phosphorylation of ribose at O-5 in a reaction requiring ATP and magnesium. The resulting D-ribose-5-phosphate can then be used either for sythesis of nucleotides, histidine, and tryptophan, or as a component of the pentose phosphate pathway.</text>
</comment>
<gene>
    <name evidence="11" type="ORF">Naga_100005g128</name>
</gene>
<dbReference type="GO" id="GO:0019303">
    <property type="term" value="P:D-ribose catabolic process"/>
    <property type="evidence" value="ECO:0007669"/>
    <property type="project" value="UniProtKB-UniRule"/>
</dbReference>
<comment type="similarity">
    <text evidence="9">Belongs to the carbohydrate kinase PfkB family. Ribokinase subfamily.</text>
</comment>
<feature type="binding site" evidence="9">
    <location>
        <position position="193"/>
    </location>
    <ligand>
        <name>ATP</name>
        <dbReference type="ChEBI" id="CHEBI:30616"/>
    </ligand>
</feature>
<dbReference type="InterPro" id="IPR011611">
    <property type="entry name" value="PfkB_dom"/>
</dbReference>
<evidence type="ECO:0000256" key="9">
    <source>
        <dbReference type="HAMAP-Rule" id="MF_03215"/>
    </source>
</evidence>
<dbReference type="HAMAP" id="MF_01987">
    <property type="entry name" value="Ribokinase"/>
    <property type="match status" value="1"/>
</dbReference>
<feature type="binding site" evidence="9">
    <location>
        <position position="296"/>
    </location>
    <ligand>
        <name>K(+)</name>
        <dbReference type="ChEBI" id="CHEBI:29103"/>
    </ligand>
</feature>
<dbReference type="UniPathway" id="UPA00916">
    <property type="reaction ID" value="UER00889"/>
</dbReference>
<evidence type="ECO:0000313" key="11">
    <source>
        <dbReference type="EMBL" id="EWM25391.1"/>
    </source>
</evidence>
<feature type="binding site" evidence="9">
    <location>
        <begin position="16"/>
        <end position="18"/>
    </location>
    <ligand>
        <name>substrate</name>
    </ligand>
</feature>
<comment type="caution">
    <text evidence="9">Lacks conserved residue(s) required for the propagation of feature annotation.</text>
</comment>
<organism evidence="11 12">
    <name type="scientific">Nannochloropsis gaditana</name>
    <dbReference type="NCBI Taxonomy" id="72520"/>
    <lineage>
        <taxon>Eukaryota</taxon>
        <taxon>Sar</taxon>
        <taxon>Stramenopiles</taxon>
        <taxon>Ochrophyta</taxon>
        <taxon>Eustigmatophyceae</taxon>
        <taxon>Eustigmatales</taxon>
        <taxon>Monodopsidaceae</taxon>
        <taxon>Nannochloropsis</taxon>
    </lineage>
</organism>
<dbReference type="InterPro" id="IPR011877">
    <property type="entry name" value="Ribokinase"/>
</dbReference>
<comment type="pathway">
    <text evidence="9">Carbohydrate metabolism; D-ribose degradation; D-ribose 5-phosphate from beta-D-ribopyranose: step 2/2.</text>
</comment>
<evidence type="ECO:0000259" key="10">
    <source>
        <dbReference type="Pfam" id="PF00294"/>
    </source>
</evidence>
<feature type="binding site" evidence="9">
    <location>
        <position position="305"/>
    </location>
    <ligand>
        <name>K(+)</name>
        <dbReference type="ChEBI" id="CHEBI:29103"/>
    </ligand>
</feature>
<comment type="activity regulation">
    <text evidence="9">Activated by a monovalent cation that binds near, but not in, the active site. The most likely occupant of the site in vivo is potassium. Ion binding induces a conformational change that may alter substrate affinity.</text>
</comment>
<dbReference type="PANTHER" id="PTHR10584">
    <property type="entry name" value="SUGAR KINASE"/>
    <property type="match status" value="1"/>
</dbReference>
<keyword evidence="5 9" id="KW-0067">ATP-binding</keyword>
<keyword evidence="7 9" id="KW-0630">Potassium</keyword>
<keyword evidence="1 9" id="KW-0808">Transferase</keyword>
<feature type="binding site" evidence="9">
    <location>
        <position position="260"/>
    </location>
    <ligand>
        <name>K(+)</name>
        <dbReference type="ChEBI" id="CHEBI:29103"/>
    </ligand>
</feature>
<dbReference type="PRINTS" id="PR00990">
    <property type="entry name" value="RIBOKINASE"/>
</dbReference>
<accession>W7TXK5</accession>
<keyword evidence="9" id="KW-0539">Nucleus</keyword>
<comment type="subunit">
    <text evidence="9">Homodimer.</text>
</comment>
<feature type="binding site" evidence="9">
    <location>
        <begin position="265"/>
        <end position="266"/>
    </location>
    <ligand>
        <name>ATP</name>
        <dbReference type="ChEBI" id="CHEBI:30616"/>
    </ligand>
</feature>
<name>W7TXK5_9STRA</name>
<dbReference type="CDD" id="cd01174">
    <property type="entry name" value="ribokinase"/>
    <property type="match status" value="1"/>
</dbReference>
<comment type="cofactor">
    <cofactor evidence="9">
        <name>Mg(2+)</name>
        <dbReference type="ChEBI" id="CHEBI:18420"/>
    </cofactor>
    <text evidence="9">Requires a divalent cation, most likely magnesium in vivo, as an electrophilic catalyst to aid phosphoryl group transfer. It is the chelate of the metal and the nucleotide that is the actual substrate.</text>
</comment>
<dbReference type="GO" id="GO:0046872">
    <property type="term" value="F:metal ion binding"/>
    <property type="evidence" value="ECO:0007669"/>
    <property type="project" value="UniProtKB-KW"/>
</dbReference>
<evidence type="ECO:0000256" key="5">
    <source>
        <dbReference type="ARBA" id="ARBA00022840"/>
    </source>
</evidence>
<dbReference type="GO" id="GO:0005829">
    <property type="term" value="C:cytosol"/>
    <property type="evidence" value="ECO:0007669"/>
    <property type="project" value="TreeGrafter"/>
</dbReference>